<keyword evidence="3" id="KW-1185">Reference proteome</keyword>
<comment type="caution">
    <text evidence="2">The sequence shown here is derived from an EMBL/GenBank/DDBJ whole genome shotgun (WGS) entry which is preliminary data.</text>
</comment>
<feature type="compositionally biased region" description="Polar residues" evidence="1">
    <location>
        <begin position="127"/>
        <end position="137"/>
    </location>
</feature>
<dbReference type="AlphaFoldDB" id="A0A9N7VEE7"/>
<protein>
    <submittedName>
        <fullName evidence="2">Uncharacterized protein</fullName>
    </submittedName>
</protein>
<evidence type="ECO:0000256" key="1">
    <source>
        <dbReference type="SAM" id="MobiDB-lite"/>
    </source>
</evidence>
<name>A0A9N7VEE7_PLEPL</name>
<dbReference type="EMBL" id="CADEAL010004068">
    <property type="protein sequence ID" value="CAB1450816.1"/>
    <property type="molecule type" value="Genomic_DNA"/>
</dbReference>
<sequence>MRRAYAGERIQPPRLEIPGERRLSGPGMTCCDSYGLSLCIIDTMVDHVFTQSDHNAFHSETVTERKSLVPRGHHSVCPATAIAAADILSPSPGPRDTIWNQKGRRVAHGKSVQWQVYTSSVHPQIPSVKTGSASGTRLLSGGAESLPRGIGSGQRANPEM</sequence>
<dbReference type="Proteomes" id="UP001153269">
    <property type="component" value="Unassembled WGS sequence"/>
</dbReference>
<evidence type="ECO:0000313" key="2">
    <source>
        <dbReference type="EMBL" id="CAB1450816.1"/>
    </source>
</evidence>
<accession>A0A9N7VEE7</accession>
<proteinExistence type="predicted"/>
<reference evidence="2" key="1">
    <citation type="submission" date="2020-03" db="EMBL/GenBank/DDBJ databases">
        <authorList>
            <person name="Weist P."/>
        </authorList>
    </citation>
    <scope>NUCLEOTIDE SEQUENCE</scope>
</reference>
<evidence type="ECO:0000313" key="3">
    <source>
        <dbReference type="Proteomes" id="UP001153269"/>
    </source>
</evidence>
<organism evidence="2 3">
    <name type="scientific">Pleuronectes platessa</name>
    <name type="common">European plaice</name>
    <dbReference type="NCBI Taxonomy" id="8262"/>
    <lineage>
        <taxon>Eukaryota</taxon>
        <taxon>Metazoa</taxon>
        <taxon>Chordata</taxon>
        <taxon>Craniata</taxon>
        <taxon>Vertebrata</taxon>
        <taxon>Euteleostomi</taxon>
        <taxon>Actinopterygii</taxon>
        <taxon>Neopterygii</taxon>
        <taxon>Teleostei</taxon>
        <taxon>Neoteleostei</taxon>
        <taxon>Acanthomorphata</taxon>
        <taxon>Carangaria</taxon>
        <taxon>Pleuronectiformes</taxon>
        <taxon>Pleuronectoidei</taxon>
        <taxon>Pleuronectidae</taxon>
        <taxon>Pleuronectes</taxon>
    </lineage>
</organism>
<gene>
    <name evidence="2" type="ORF">PLEPLA_LOCUS38508</name>
</gene>
<feature type="region of interest" description="Disordered" evidence="1">
    <location>
        <begin position="127"/>
        <end position="160"/>
    </location>
</feature>